<reference evidence="7" key="1">
    <citation type="submission" date="2016-09" db="EMBL/GenBank/DDBJ databases">
        <authorList>
            <person name="Varghese N."/>
            <person name="Submissions S."/>
        </authorList>
    </citation>
    <scope>NUCLEOTIDE SEQUENCE [LARGE SCALE GENOMIC DNA]</scope>
    <source>
        <strain evidence="7">ANC 4466</strain>
    </source>
</reference>
<keyword evidence="7" id="KW-1185">Reference proteome</keyword>
<dbReference type="RefSeq" id="WP_097079635.1">
    <property type="nucleotide sequence ID" value="NZ_BAABHT010000003.1"/>
</dbReference>
<name>A0A240EB32_9GAMM</name>
<dbReference type="OrthoDB" id="9805913at2"/>
<dbReference type="PANTHER" id="PTHR37419:SF8">
    <property type="entry name" value="TOXIN YJJJ"/>
    <property type="match status" value="1"/>
</dbReference>
<keyword evidence="3 6" id="KW-0418">Kinase</keyword>
<organism evidence="6 7">
    <name type="scientific">Acinetobacter puyangensis</name>
    <dbReference type="NCBI Taxonomy" id="1096779"/>
    <lineage>
        <taxon>Bacteria</taxon>
        <taxon>Pseudomonadati</taxon>
        <taxon>Pseudomonadota</taxon>
        <taxon>Gammaproteobacteria</taxon>
        <taxon>Moraxellales</taxon>
        <taxon>Moraxellaceae</taxon>
        <taxon>Acinetobacter</taxon>
    </lineage>
</organism>
<comment type="similarity">
    <text evidence="1">Belongs to the HipA Ser/Thr kinase family.</text>
</comment>
<dbReference type="InterPro" id="IPR017508">
    <property type="entry name" value="HipA_N1"/>
</dbReference>
<gene>
    <name evidence="6" type="ORF">SAMN05421731_106117</name>
</gene>
<dbReference type="AlphaFoldDB" id="A0A240EB32"/>
<dbReference type="GO" id="GO:0004674">
    <property type="term" value="F:protein serine/threonine kinase activity"/>
    <property type="evidence" value="ECO:0007669"/>
    <property type="project" value="TreeGrafter"/>
</dbReference>
<evidence type="ECO:0000256" key="1">
    <source>
        <dbReference type="ARBA" id="ARBA00010164"/>
    </source>
</evidence>
<dbReference type="Pfam" id="PF07804">
    <property type="entry name" value="HipA_C"/>
    <property type="match status" value="1"/>
</dbReference>
<evidence type="ECO:0000313" key="6">
    <source>
        <dbReference type="EMBL" id="SNX45882.1"/>
    </source>
</evidence>
<dbReference type="InterPro" id="IPR052028">
    <property type="entry name" value="HipA_Ser/Thr_kinase"/>
</dbReference>
<feature type="domain" description="HipA N-terminal subdomain 1" evidence="5">
    <location>
        <begin position="19"/>
        <end position="99"/>
    </location>
</feature>
<dbReference type="PANTHER" id="PTHR37419">
    <property type="entry name" value="SERINE/THREONINE-PROTEIN KINASE TOXIN HIPA"/>
    <property type="match status" value="1"/>
</dbReference>
<dbReference type="EMBL" id="OANT01000006">
    <property type="protein sequence ID" value="SNX45882.1"/>
    <property type="molecule type" value="Genomic_DNA"/>
</dbReference>
<keyword evidence="2" id="KW-0808">Transferase</keyword>
<dbReference type="Gene3D" id="1.10.1070.20">
    <property type="match status" value="1"/>
</dbReference>
<accession>A0A240EB32</accession>
<dbReference type="Proteomes" id="UP000219042">
    <property type="component" value="Unassembled WGS sequence"/>
</dbReference>
<sequence length="405" mass="47053">MKQIIYLYAQLPEQIDFVTIGRLSVDNGVGQFVYAPDYQHHWVPDEIHYPLRKAPYTITTNDGIPGFVMDIMPDAWGQAVLKRIYAHNKDSAWTDLDFLIQAQNADRFGNLCVGEIRRVTKKATTENFQPFIHLNEFLDFSDAIRDGEAIQRMHLALAQTTSLGGARPKITLYDQHKLYLAKPKDRDDIVNIPRLEFLCLQFAQQKGLNVAGHSLKTVTHHNMPKDVLILDRFDREYDEQSGQFKRYPIMSGLTLLDASWKSIDHSRWSYPLMANEMIRKGLAIEDIHELYKRMIFNAMIGNNDDHPKNHAFIYKKGRWHLAPLYDVVPNVEFKPSTLSMQIGKQGNVINKENILSMSEQFLLERQQAELILQEMREWKDELQHLYKKMLTQHDSEFAQSAMSVF</sequence>
<proteinExistence type="inferred from homology"/>
<evidence type="ECO:0000313" key="7">
    <source>
        <dbReference type="Proteomes" id="UP000219042"/>
    </source>
</evidence>
<feature type="domain" description="HipA-like C-terminal" evidence="4">
    <location>
        <begin position="161"/>
        <end position="377"/>
    </location>
</feature>
<dbReference type="Pfam" id="PF13657">
    <property type="entry name" value="Couple_hipA"/>
    <property type="match status" value="1"/>
</dbReference>
<protein>
    <submittedName>
        <fullName evidence="6">Serine/threonine-protein kinase HipA</fullName>
    </submittedName>
</protein>
<evidence type="ECO:0000256" key="3">
    <source>
        <dbReference type="ARBA" id="ARBA00022777"/>
    </source>
</evidence>
<evidence type="ECO:0000259" key="5">
    <source>
        <dbReference type="Pfam" id="PF13657"/>
    </source>
</evidence>
<evidence type="ECO:0000256" key="2">
    <source>
        <dbReference type="ARBA" id="ARBA00022679"/>
    </source>
</evidence>
<dbReference type="InterPro" id="IPR012893">
    <property type="entry name" value="HipA-like_C"/>
</dbReference>
<dbReference type="GO" id="GO:0005829">
    <property type="term" value="C:cytosol"/>
    <property type="evidence" value="ECO:0007669"/>
    <property type="project" value="TreeGrafter"/>
</dbReference>
<evidence type="ECO:0000259" key="4">
    <source>
        <dbReference type="Pfam" id="PF07804"/>
    </source>
</evidence>